<dbReference type="Proteomes" id="UP001454036">
    <property type="component" value="Unassembled WGS sequence"/>
</dbReference>
<protein>
    <submittedName>
        <fullName evidence="1">Uncharacterized protein</fullName>
    </submittedName>
</protein>
<reference evidence="1 2" key="1">
    <citation type="submission" date="2024-01" db="EMBL/GenBank/DDBJ databases">
        <title>The complete chloroplast genome sequence of Lithospermum erythrorhizon: insights into the phylogenetic relationship among Boraginaceae species and the maternal lineages of purple gromwells.</title>
        <authorList>
            <person name="Okada T."/>
            <person name="Watanabe K."/>
        </authorList>
    </citation>
    <scope>NUCLEOTIDE SEQUENCE [LARGE SCALE GENOMIC DNA]</scope>
</reference>
<evidence type="ECO:0000313" key="1">
    <source>
        <dbReference type="EMBL" id="GAA0153032.1"/>
    </source>
</evidence>
<comment type="caution">
    <text evidence="1">The sequence shown here is derived from an EMBL/GenBank/DDBJ whole genome shotgun (WGS) entry which is preliminary data.</text>
</comment>
<dbReference type="EMBL" id="BAABME010018219">
    <property type="protein sequence ID" value="GAA0153032.1"/>
    <property type="molecule type" value="Genomic_DNA"/>
</dbReference>
<evidence type="ECO:0000313" key="2">
    <source>
        <dbReference type="Proteomes" id="UP001454036"/>
    </source>
</evidence>
<keyword evidence="2" id="KW-1185">Reference proteome</keyword>
<dbReference type="AlphaFoldDB" id="A0AAV3PQ40"/>
<organism evidence="1 2">
    <name type="scientific">Lithospermum erythrorhizon</name>
    <name type="common">Purple gromwell</name>
    <name type="synonym">Lithospermum officinale var. erythrorhizon</name>
    <dbReference type="NCBI Taxonomy" id="34254"/>
    <lineage>
        <taxon>Eukaryota</taxon>
        <taxon>Viridiplantae</taxon>
        <taxon>Streptophyta</taxon>
        <taxon>Embryophyta</taxon>
        <taxon>Tracheophyta</taxon>
        <taxon>Spermatophyta</taxon>
        <taxon>Magnoliopsida</taxon>
        <taxon>eudicotyledons</taxon>
        <taxon>Gunneridae</taxon>
        <taxon>Pentapetalae</taxon>
        <taxon>asterids</taxon>
        <taxon>lamiids</taxon>
        <taxon>Boraginales</taxon>
        <taxon>Boraginaceae</taxon>
        <taxon>Boraginoideae</taxon>
        <taxon>Lithospermeae</taxon>
        <taxon>Lithospermum</taxon>
    </lineage>
</organism>
<sequence>MLRIEHEDYVVVLEKNYWPRGGHATSEMNRCRNDMPILSSRADVVSWNGTQNFKTSNLWNSIRNKGQSPLEWDFSISIFEH</sequence>
<name>A0AAV3PQ40_LITER</name>
<gene>
    <name evidence="1" type="ORF">LIER_37612</name>
</gene>
<proteinExistence type="predicted"/>
<accession>A0AAV3PQ40</accession>